<evidence type="ECO:0000313" key="9">
    <source>
        <dbReference type="EMBL" id="RMA42352.1"/>
    </source>
</evidence>
<feature type="binding site" evidence="5">
    <location>
        <begin position="235"/>
        <end position="239"/>
    </location>
    <ligand>
        <name>FAD</name>
        <dbReference type="ChEBI" id="CHEBI:57692"/>
    </ligand>
</feature>
<dbReference type="InterPro" id="IPR005101">
    <property type="entry name" value="Cryptochr/Photolyase_FAD-bd"/>
</dbReference>
<dbReference type="GO" id="GO:0003904">
    <property type="term" value="F:deoxyribodipyrimidine photo-lyase activity"/>
    <property type="evidence" value="ECO:0007669"/>
    <property type="project" value="TreeGrafter"/>
</dbReference>
<dbReference type="Gene3D" id="1.25.40.80">
    <property type="match status" value="1"/>
</dbReference>
<dbReference type="PRINTS" id="PR00147">
    <property type="entry name" value="DNAPHOTLYASE"/>
</dbReference>
<reference evidence="9 10" key="1">
    <citation type="submission" date="2018-10" db="EMBL/GenBank/DDBJ databases">
        <authorList>
            <person name="Jung H.S."/>
            <person name="Jeon C.O."/>
        </authorList>
    </citation>
    <scope>NUCLEOTIDE SEQUENCE [LARGE SCALE GENOMIC DNA]</scope>
    <source>
        <strain evidence="9 10">MA-7-27</strain>
    </source>
</reference>
<dbReference type="AlphaFoldDB" id="A0A3L9Y1L8"/>
<keyword evidence="3 5" id="KW-0274">FAD</keyword>
<evidence type="ECO:0000256" key="1">
    <source>
        <dbReference type="ARBA" id="ARBA00001932"/>
    </source>
</evidence>
<evidence type="ECO:0000256" key="3">
    <source>
        <dbReference type="ARBA" id="ARBA00022827"/>
    </source>
</evidence>
<evidence type="ECO:0000256" key="4">
    <source>
        <dbReference type="ARBA" id="ARBA00022991"/>
    </source>
</evidence>
<dbReference type="InterPro" id="IPR014729">
    <property type="entry name" value="Rossmann-like_a/b/a_fold"/>
</dbReference>
<dbReference type="PANTHER" id="PTHR11455">
    <property type="entry name" value="CRYPTOCHROME"/>
    <property type="match status" value="1"/>
</dbReference>
<evidence type="ECO:0000256" key="5">
    <source>
        <dbReference type="PIRSR" id="PIRSR602081-1"/>
    </source>
</evidence>
<evidence type="ECO:0000256" key="2">
    <source>
        <dbReference type="ARBA" id="ARBA00022630"/>
    </source>
</evidence>
<keyword evidence="4 7" id="KW-0157">Chromophore</keyword>
<evidence type="ECO:0000256" key="7">
    <source>
        <dbReference type="RuleBase" id="RU004182"/>
    </source>
</evidence>
<comment type="cofactor">
    <cofactor evidence="1">
        <name>(6R)-5,10-methylene-5,6,7,8-tetrahydrofolate</name>
        <dbReference type="ChEBI" id="CHEBI:15636"/>
    </cofactor>
</comment>
<keyword evidence="2 5" id="KW-0285">Flavoprotein</keyword>
<gene>
    <name evidence="9" type="ORF">D9R08_09615</name>
</gene>
<dbReference type="GO" id="GO:0006139">
    <property type="term" value="P:nucleobase-containing compound metabolic process"/>
    <property type="evidence" value="ECO:0007669"/>
    <property type="project" value="UniProtKB-ARBA"/>
</dbReference>
<dbReference type="GO" id="GO:0009416">
    <property type="term" value="P:response to light stimulus"/>
    <property type="evidence" value="ECO:0007669"/>
    <property type="project" value="TreeGrafter"/>
</dbReference>
<feature type="site" description="Electron transfer via tryptophanyl radical" evidence="6">
    <location>
        <position position="304"/>
    </location>
</feature>
<dbReference type="EMBL" id="RCNT01000004">
    <property type="protein sequence ID" value="RMA42352.1"/>
    <property type="molecule type" value="Genomic_DNA"/>
</dbReference>
<feature type="site" description="Electron transfer via tryptophanyl radical" evidence="6">
    <location>
        <position position="382"/>
    </location>
</feature>
<comment type="cofactor">
    <cofactor evidence="5">
        <name>FAD</name>
        <dbReference type="ChEBI" id="CHEBI:57692"/>
    </cofactor>
    <text evidence="5">Binds 1 FAD per subunit.</text>
</comment>
<dbReference type="SUPFAM" id="SSF52425">
    <property type="entry name" value="Cryptochrome/photolyase, N-terminal domain"/>
    <property type="match status" value="1"/>
</dbReference>
<dbReference type="OrthoDB" id="9772484at2"/>
<dbReference type="Gene3D" id="3.40.50.620">
    <property type="entry name" value="HUPs"/>
    <property type="match status" value="1"/>
</dbReference>
<dbReference type="SUPFAM" id="SSF48173">
    <property type="entry name" value="Cryptochrome/photolyase FAD-binding domain"/>
    <property type="match status" value="1"/>
</dbReference>
<dbReference type="Pfam" id="PF00875">
    <property type="entry name" value="DNA_photolyase"/>
    <property type="match status" value="1"/>
</dbReference>
<accession>A0A3L9Y1L8</accession>
<evidence type="ECO:0000259" key="8">
    <source>
        <dbReference type="PROSITE" id="PS51645"/>
    </source>
</evidence>
<sequence>MSKTPVIYWMRRDFRLADNAALRAACEDGHPVIPVFILDEVVERHGAAPKWRLGLAVERFAETLKDAGSRLILRRGAALEVLRALVDETGAQAVHWNRLYDPDARRRDEAVKSALKDDGLDAVSHGGHVVFEPWRVETGAGGFYKVYSPFWRAVRGLDVPEPLAAPGKIPAPGTWPATDSLDDWHMGAAMRRGADVVRPHLLLGEDAARDRLDMFTQERIAEYKAKRDFLDVNATSGLSEPLSYGEISARTCWHAGWREAETGAKGAEHFVKELIWRDFAYHLIYHTPHITRDNWREGWDSFPWNEDERLKEVRDWKRGRTGLPVVDAAMREMYVTGRMHNRARMLVASYLTKHLMTHWRVGQAWFEECLVDWDPASNAMGWQWVAGSGPDAAPYFRIFNPETQAEKFDAEQKYRRKWVAELSDAPGEEALSYFEAIPENWHMAPDDAYPEAPVVGLSEGRTRALEAYENRDF</sequence>
<dbReference type="GO" id="GO:0071949">
    <property type="term" value="F:FAD binding"/>
    <property type="evidence" value="ECO:0007669"/>
    <property type="project" value="TreeGrafter"/>
</dbReference>
<evidence type="ECO:0000313" key="10">
    <source>
        <dbReference type="Proteomes" id="UP000281343"/>
    </source>
</evidence>
<dbReference type="InterPro" id="IPR006050">
    <property type="entry name" value="DNA_photolyase_N"/>
</dbReference>
<dbReference type="InterPro" id="IPR036134">
    <property type="entry name" value="Crypto/Photolyase_FAD-like_sf"/>
</dbReference>
<proteinExistence type="inferred from homology"/>
<dbReference type="InterPro" id="IPR018394">
    <property type="entry name" value="DNA_photolyase_1_CS_C"/>
</dbReference>
<dbReference type="PROSITE" id="PS51645">
    <property type="entry name" value="PHR_CRY_ALPHA_BETA"/>
    <property type="match status" value="1"/>
</dbReference>
<name>A0A3L9Y1L8_9RHOB</name>
<dbReference type="PROSITE" id="PS00394">
    <property type="entry name" value="DNA_PHOTOLYASES_1_1"/>
    <property type="match status" value="1"/>
</dbReference>
<dbReference type="GO" id="GO:0003677">
    <property type="term" value="F:DNA binding"/>
    <property type="evidence" value="ECO:0007669"/>
    <property type="project" value="TreeGrafter"/>
</dbReference>
<keyword evidence="10" id="KW-1185">Reference proteome</keyword>
<dbReference type="PANTHER" id="PTHR11455:SF9">
    <property type="entry name" value="CRYPTOCHROME CIRCADIAN CLOCK 5 ISOFORM X1"/>
    <property type="match status" value="1"/>
</dbReference>
<protein>
    <submittedName>
        <fullName evidence="9">Deoxyribodipyrimidine photo-lyase</fullName>
    </submittedName>
</protein>
<comment type="caution">
    <text evidence="9">The sequence shown here is derived from an EMBL/GenBank/DDBJ whole genome shotgun (WGS) entry which is preliminary data.</text>
</comment>
<evidence type="ECO:0000256" key="6">
    <source>
        <dbReference type="PIRSR" id="PIRSR602081-2"/>
    </source>
</evidence>
<dbReference type="GO" id="GO:0006950">
    <property type="term" value="P:response to stress"/>
    <property type="evidence" value="ECO:0007669"/>
    <property type="project" value="UniProtKB-ARBA"/>
</dbReference>
<feature type="binding site" evidence="5">
    <location>
        <position position="270"/>
    </location>
    <ligand>
        <name>FAD</name>
        <dbReference type="ChEBI" id="CHEBI:57692"/>
    </ligand>
</feature>
<dbReference type="Pfam" id="PF03441">
    <property type="entry name" value="FAD_binding_7"/>
    <property type="match status" value="1"/>
</dbReference>
<feature type="domain" description="Photolyase/cryptochrome alpha/beta" evidence="8">
    <location>
        <begin position="4"/>
        <end position="130"/>
    </location>
</feature>
<keyword evidence="9" id="KW-0456">Lyase</keyword>
<feature type="binding site" evidence="5">
    <location>
        <begin position="372"/>
        <end position="374"/>
    </location>
    <ligand>
        <name>FAD</name>
        <dbReference type="ChEBI" id="CHEBI:57692"/>
    </ligand>
</feature>
<feature type="binding site" evidence="5">
    <location>
        <position position="223"/>
    </location>
    <ligand>
        <name>FAD</name>
        <dbReference type="ChEBI" id="CHEBI:57692"/>
    </ligand>
</feature>
<dbReference type="Gene3D" id="1.10.579.10">
    <property type="entry name" value="DNA Cyclobutane Dipyrimidine Photolyase, subunit A, domain 3"/>
    <property type="match status" value="1"/>
</dbReference>
<feature type="site" description="Electron transfer via tryptophanyl radical" evidence="6">
    <location>
        <position position="359"/>
    </location>
</feature>
<dbReference type="InterPro" id="IPR002081">
    <property type="entry name" value="Cryptochrome/DNA_photolyase_1"/>
</dbReference>
<organism evidence="9 10">
    <name type="scientific">Rhodophyticola porphyridii</name>
    <dbReference type="NCBI Taxonomy" id="1852017"/>
    <lineage>
        <taxon>Bacteria</taxon>
        <taxon>Pseudomonadati</taxon>
        <taxon>Pseudomonadota</taxon>
        <taxon>Alphaproteobacteria</taxon>
        <taxon>Rhodobacterales</taxon>
        <taxon>Roseobacteraceae</taxon>
        <taxon>Rhodophyticola</taxon>
    </lineage>
</organism>
<dbReference type="Proteomes" id="UP000281343">
    <property type="component" value="Unassembled WGS sequence"/>
</dbReference>
<dbReference type="RefSeq" id="WP_121897832.1">
    <property type="nucleotide sequence ID" value="NZ_RCNT01000004.1"/>
</dbReference>
<comment type="similarity">
    <text evidence="7">Belongs to the DNA photolyase family.</text>
</comment>
<dbReference type="InterPro" id="IPR036155">
    <property type="entry name" value="Crypto/Photolyase_N_sf"/>
</dbReference>